<accession>A0A7D9H1R0</accession>
<dbReference type="Gene3D" id="3.20.20.140">
    <property type="entry name" value="Metal-dependent hydrolases"/>
    <property type="match status" value="1"/>
</dbReference>
<evidence type="ECO:0000256" key="1">
    <source>
        <dbReference type="ARBA" id="ARBA00022723"/>
    </source>
</evidence>
<keyword evidence="3" id="KW-0862">Zinc</keyword>
<dbReference type="PANTHER" id="PTHR43137">
    <property type="entry name" value="DIHYDROOROTASE"/>
    <property type="match status" value="1"/>
</dbReference>
<dbReference type="SUPFAM" id="SSF51556">
    <property type="entry name" value="Metallo-dependent hydrolases"/>
    <property type="match status" value="1"/>
</dbReference>
<evidence type="ECO:0000256" key="2">
    <source>
        <dbReference type="ARBA" id="ARBA00022801"/>
    </source>
</evidence>
<organism evidence="5 6">
    <name type="scientific">Dekkera bruxellensis</name>
    <name type="common">Brettanomyces custersii</name>
    <dbReference type="NCBI Taxonomy" id="5007"/>
    <lineage>
        <taxon>Eukaryota</taxon>
        <taxon>Fungi</taxon>
        <taxon>Dikarya</taxon>
        <taxon>Ascomycota</taxon>
        <taxon>Saccharomycotina</taxon>
        <taxon>Pichiomycetes</taxon>
        <taxon>Pichiales</taxon>
        <taxon>Pichiaceae</taxon>
        <taxon>Brettanomyces</taxon>
    </lineage>
</organism>
<dbReference type="GO" id="GO:0004151">
    <property type="term" value="F:dihydroorotase activity"/>
    <property type="evidence" value="ECO:0007669"/>
    <property type="project" value="InterPro"/>
</dbReference>
<evidence type="ECO:0000313" key="5">
    <source>
        <dbReference type="EMBL" id="VUG19741.1"/>
    </source>
</evidence>
<dbReference type="PIRSF" id="PIRSF001237">
    <property type="entry name" value="DHOdimr"/>
    <property type="match status" value="1"/>
</dbReference>
<keyword evidence="2" id="KW-0378">Hydrolase</keyword>
<dbReference type="GO" id="GO:0005737">
    <property type="term" value="C:cytoplasm"/>
    <property type="evidence" value="ECO:0007669"/>
    <property type="project" value="TreeGrafter"/>
</dbReference>
<name>A0A7D9H1R0_DEKBR</name>
<dbReference type="AlphaFoldDB" id="A0A7D9H1R0"/>
<dbReference type="InterPro" id="IPR004721">
    <property type="entry name" value="DHOdimr"/>
</dbReference>
<dbReference type="UniPathway" id="UPA00070">
    <property type="reaction ID" value="UER00117"/>
</dbReference>
<dbReference type="NCBIfam" id="TIGR00856">
    <property type="entry name" value="pyrC_dimer"/>
    <property type="match status" value="1"/>
</dbReference>
<keyword evidence="6" id="KW-1185">Reference proteome</keyword>
<dbReference type="InterPro" id="IPR032466">
    <property type="entry name" value="Metal_Hydrolase"/>
</dbReference>
<protein>
    <submittedName>
        <fullName evidence="5">DEBR0S5_10792g1_1</fullName>
    </submittedName>
</protein>
<dbReference type="GO" id="GO:0044205">
    <property type="term" value="P:'de novo' UMP biosynthetic process"/>
    <property type="evidence" value="ECO:0007669"/>
    <property type="project" value="UniProtKB-UniPathway"/>
</dbReference>
<dbReference type="Proteomes" id="UP000478008">
    <property type="component" value="Unassembled WGS sequence"/>
</dbReference>
<proteinExistence type="inferred from homology"/>
<dbReference type="EMBL" id="CABFWN010000005">
    <property type="protein sequence ID" value="VUG19741.1"/>
    <property type="molecule type" value="Genomic_DNA"/>
</dbReference>
<gene>
    <name evidence="5" type="primary">URA4</name>
    <name evidence="5" type="ORF">DEBR0S5_10792G</name>
</gene>
<evidence type="ECO:0000313" key="6">
    <source>
        <dbReference type="Proteomes" id="UP000478008"/>
    </source>
</evidence>
<evidence type="ECO:0000256" key="4">
    <source>
        <dbReference type="ARBA" id="ARBA00022975"/>
    </source>
</evidence>
<dbReference type="PANTHER" id="PTHR43137:SF1">
    <property type="entry name" value="DIHYDROOROTASE"/>
    <property type="match status" value="1"/>
</dbReference>
<evidence type="ECO:0000256" key="3">
    <source>
        <dbReference type="ARBA" id="ARBA00022833"/>
    </source>
</evidence>
<reference evidence="5 6" key="1">
    <citation type="submission" date="2019-07" db="EMBL/GenBank/DDBJ databases">
        <authorList>
            <person name="Friedrich A."/>
            <person name="Schacherer J."/>
        </authorList>
    </citation>
    <scope>NUCLEOTIDE SEQUENCE [LARGE SCALE GENOMIC DNA]</scope>
</reference>
<dbReference type="HAMAP" id="MF_00219">
    <property type="entry name" value="PyrC_classII"/>
    <property type="match status" value="1"/>
</dbReference>
<dbReference type="GO" id="GO:0006207">
    <property type="term" value="P:'de novo' pyrimidine nucleobase biosynthetic process"/>
    <property type="evidence" value="ECO:0007669"/>
    <property type="project" value="TreeGrafter"/>
</dbReference>
<keyword evidence="4" id="KW-0665">Pyrimidine biosynthesis</keyword>
<dbReference type="PROSITE" id="PS00483">
    <property type="entry name" value="DIHYDROOROTASE_2"/>
    <property type="match status" value="1"/>
</dbReference>
<dbReference type="PROSITE" id="PS00482">
    <property type="entry name" value="DIHYDROOROTASE_1"/>
    <property type="match status" value="1"/>
</dbReference>
<dbReference type="InterPro" id="IPR002195">
    <property type="entry name" value="Dihydroorotase_CS"/>
</dbReference>
<keyword evidence="1" id="KW-0479">Metal-binding</keyword>
<dbReference type="GO" id="GO:0046872">
    <property type="term" value="F:metal ion binding"/>
    <property type="evidence" value="ECO:0007669"/>
    <property type="project" value="UniProtKB-KW"/>
</dbReference>
<sequence>MLEIDLGHPADYHVHLRQGEMTAAVTPAVRKGGMSIAYVMPNLTPPVTDIERVQKYKAELQRISPKTTFLMTFYLSKVLTPEVVYKAAKLGAIQGIKCYPAGVTTNSGAGIDPSDFSRFYPIFKVMQDTGLVLNLHGERPSIQSEGINVINAEPTFLPALFAIHRDFPRLRIVLEHCTTRAAIRAISEINKDLKKGQIPTVVGSITAHHLFLTIDDWTGNPVNYCKPVAKFTEDRDALVRAATSGKSYFIFGSDSAPHEISKKCTFNKIAAGVYTQPYVLSYLAELFERNGKLDMLKNFVSKFGSRFYGMDDESKLACKDRCYLVKKPVQIPEKLCYNGIELTIFRPCKELSWSVEWR</sequence>